<evidence type="ECO:0000256" key="8">
    <source>
        <dbReference type="ARBA" id="ARBA00023306"/>
    </source>
</evidence>
<dbReference type="CDD" id="cd03785">
    <property type="entry name" value="GT28_MurG"/>
    <property type="match status" value="1"/>
</dbReference>
<feature type="domain" description="Glycosyltransferase family 28 N-terminal" evidence="11">
    <location>
        <begin position="10"/>
        <end position="144"/>
    </location>
</feature>
<evidence type="ECO:0000256" key="9">
    <source>
        <dbReference type="ARBA" id="ARBA00023316"/>
    </source>
</evidence>
<evidence type="ECO:0000259" key="12">
    <source>
        <dbReference type="Pfam" id="PF04101"/>
    </source>
</evidence>
<dbReference type="UniPathway" id="UPA00219"/>
<evidence type="ECO:0000256" key="7">
    <source>
        <dbReference type="ARBA" id="ARBA00023136"/>
    </source>
</evidence>
<comment type="subcellular location">
    <subcellularLocation>
        <location evidence="10">Cell membrane</location>
        <topology evidence="10">Peripheral membrane protein</topology>
        <orientation evidence="10">Cytoplasmic side</orientation>
    </subcellularLocation>
</comment>
<keyword evidence="5 10" id="KW-0133">Cell shape</keyword>
<dbReference type="InterPro" id="IPR004276">
    <property type="entry name" value="GlycoTrans_28_N"/>
</dbReference>
<keyword evidence="7 10" id="KW-0472">Membrane</keyword>
<dbReference type="NCBIfam" id="TIGR01133">
    <property type="entry name" value="murG"/>
    <property type="match status" value="1"/>
</dbReference>
<feature type="binding site" evidence="10">
    <location>
        <position position="168"/>
    </location>
    <ligand>
        <name>UDP-N-acetyl-alpha-D-glucosamine</name>
        <dbReference type="ChEBI" id="CHEBI:57705"/>
    </ligand>
</feature>
<dbReference type="Pfam" id="PF04101">
    <property type="entry name" value="Glyco_tran_28_C"/>
    <property type="match status" value="1"/>
</dbReference>
<evidence type="ECO:0000256" key="6">
    <source>
        <dbReference type="ARBA" id="ARBA00022984"/>
    </source>
</evidence>
<dbReference type="EC" id="2.4.1.227" evidence="10"/>
<dbReference type="InterPro" id="IPR007235">
    <property type="entry name" value="Glyco_trans_28_C"/>
</dbReference>
<evidence type="ECO:0000313" key="14">
    <source>
        <dbReference type="Proteomes" id="UP000198859"/>
    </source>
</evidence>
<feature type="binding site" evidence="10">
    <location>
        <position position="131"/>
    </location>
    <ligand>
        <name>UDP-N-acetyl-alpha-D-glucosamine</name>
        <dbReference type="ChEBI" id="CHEBI:57705"/>
    </ligand>
</feature>
<keyword evidence="6 10" id="KW-0573">Peptidoglycan synthesis</keyword>
<dbReference type="GO" id="GO:0005975">
    <property type="term" value="P:carbohydrate metabolic process"/>
    <property type="evidence" value="ECO:0007669"/>
    <property type="project" value="InterPro"/>
</dbReference>
<dbReference type="EMBL" id="LT629757">
    <property type="protein sequence ID" value="SDR70531.1"/>
    <property type="molecule type" value="Genomic_DNA"/>
</dbReference>
<dbReference type="GO" id="GO:0051301">
    <property type="term" value="P:cell division"/>
    <property type="evidence" value="ECO:0007669"/>
    <property type="project" value="UniProtKB-KW"/>
</dbReference>
<dbReference type="InterPro" id="IPR006009">
    <property type="entry name" value="GlcNAc_MurG"/>
</dbReference>
<keyword evidence="14" id="KW-1185">Reference proteome</keyword>
<evidence type="ECO:0000256" key="10">
    <source>
        <dbReference type="HAMAP-Rule" id="MF_00033"/>
    </source>
</evidence>
<evidence type="ECO:0000256" key="2">
    <source>
        <dbReference type="ARBA" id="ARBA00022618"/>
    </source>
</evidence>
<evidence type="ECO:0000256" key="4">
    <source>
        <dbReference type="ARBA" id="ARBA00022679"/>
    </source>
</evidence>
<feature type="binding site" evidence="10">
    <location>
        <position position="202"/>
    </location>
    <ligand>
        <name>UDP-N-acetyl-alpha-D-glucosamine</name>
        <dbReference type="ChEBI" id="CHEBI:57705"/>
    </ligand>
</feature>
<dbReference type="GO" id="GO:0009252">
    <property type="term" value="P:peptidoglycan biosynthetic process"/>
    <property type="evidence" value="ECO:0007669"/>
    <property type="project" value="UniProtKB-UniRule"/>
</dbReference>
<dbReference type="GO" id="GO:0005886">
    <property type="term" value="C:plasma membrane"/>
    <property type="evidence" value="ECO:0007669"/>
    <property type="project" value="UniProtKB-SubCell"/>
</dbReference>
<dbReference type="RefSeq" id="WP_197681048.1">
    <property type="nucleotide sequence ID" value="NZ_LT629757.1"/>
</dbReference>
<dbReference type="GO" id="GO:0050511">
    <property type="term" value="F:undecaprenyldiphospho-muramoylpentapeptide beta-N-acetylglucosaminyltransferase activity"/>
    <property type="evidence" value="ECO:0007669"/>
    <property type="project" value="UniProtKB-UniRule"/>
</dbReference>
<keyword evidence="2 10" id="KW-0132">Cell division</keyword>
<accession>A0A1H1L7G0</accession>
<reference evidence="14" key="1">
    <citation type="submission" date="2016-10" db="EMBL/GenBank/DDBJ databases">
        <authorList>
            <person name="Varghese N."/>
            <person name="Submissions S."/>
        </authorList>
    </citation>
    <scope>NUCLEOTIDE SEQUENCE [LARGE SCALE GENOMIC DNA]</scope>
    <source>
        <strain evidence="14">DSM 22127</strain>
    </source>
</reference>
<proteinExistence type="inferred from homology"/>
<dbReference type="Pfam" id="PF03033">
    <property type="entry name" value="Glyco_transf_28"/>
    <property type="match status" value="1"/>
</dbReference>
<evidence type="ECO:0000259" key="11">
    <source>
        <dbReference type="Pfam" id="PF03033"/>
    </source>
</evidence>
<dbReference type="GO" id="GO:0051991">
    <property type="term" value="F:UDP-N-acetyl-D-glucosamine:N-acetylmuramoyl-L-alanyl-D-glutamyl-meso-2,6-diaminopimelyl-D-alanyl-D-alanine-diphosphoundecaprenol 4-beta-N-acetylglucosaminlytransferase activity"/>
    <property type="evidence" value="ECO:0007669"/>
    <property type="project" value="RHEA"/>
</dbReference>
<dbReference type="AlphaFoldDB" id="A0A1H1L7G0"/>
<keyword evidence="3 10" id="KW-0328">Glycosyltransferase</keyword>
<keyword evidence="4 10" id="KW-0808">Transferase</keyword>
<name>A0A1H1L7G0_9ACTN</name>
<evidence type="ECO:0000256" key="5">
    <source>
        <dbReference type="ARBA" id="ARBA00022960"/>
    </source>
</evidence>
<gene>
    <name evidence="10" type="primary">murG</name>
    <name evidence="13" type="ORF">SAMN04488570_0087</name>
</gene>
<feature type="binding site" evidence="10">
    <location>
        <begin position="17"/>
        <end position="19"/>
    </location>
    <ligand>
        <name>UDP-N-acetyl-alpha-D-glucosamine</name>
        <dbReference type="ChEBI" id="CHEBI:57705"/>
    </ligand>
</feature>
<sequence>MSTAPGPRRVLLAGGGSAGHTSPLLATADALRRLDPTVEITALGTARGLETRVVPEAGYPLELVPAVPLPRRPDADLLRTPGRVRAALAATLEVLDRVRPDVVVGFGGYVSVPAYLAARRRHLPLVVHEGNALPGIANRLGARLTPYVATSFPDTDLRHARYLGLPVRRMVSTLDRAALRAEARQHFGLDAERPVLLVTGGSQGARRLNQSVAAAAGAFAAAGVQVLHVVGPKGEASPETTPGGPAYVVVPFVSRMDLAYAAADAVLCRAGSNTVTEVSGVGLPAVYVPLPIGNGEQALNARPVVDAGGGLLVSDAALTPEWVRSAMPDLLTDPERLATMSAAASHVVPLDADDQLAALVVEAWRTTQEAAAR</sequence>
<dbReference type="SUPFAM" id="SSF53756">
    <property type="entry name" value="UDP-Glycosyltransferase/glycogen phosphorylase"/>
    <property type="match status" value="1"/>
</dbReference>
<feature type="binding site" evidence="10">
    <location>
        <position position="297"/>
    </location>
    <ligand>
        <name>UDP-N-acetyl-alpha-D-glucosamine</name>
        <dbReference type="ChEBI" id="CHEBI:57705"/>
    </ligand>
</feature>
<evidence type="ECO:0000256" key="1">
    <source>
        <dbReference type="ARBA" id="ARBA00022475"/>
    </source>
</evidence>
<comment type="caution">
    <text evidence="10">Lacks conserved residue(s) required for the propagation of feature annotation.</text>
</comment>
<comment type="catalytic activity">
    <reaction evidence="10">
        <text>di-trans,octa-cis-undecaprenyl diphospho-N-acetyl-alpha-D-muramoyl-L-alanyl-D-glutamyl-meso-2,6-diaminopimeloyl-D-alanyl-D-alanine + UDP-N-acetyl-alpha-D-glucosamine = di-trans,octa-cis-undecaprenyl diphospho-[N-acetyl-alpha-D-glucosaminyl-(1-&gt;4)]-N-acetyl-alpha-D-muramoyl-L-alanyl-D-glutamyl-meso-2,6-diaminopimeloyl-D-alanyl-D-alanine + UDP + H(+)</text>
        <dbReference type="Rhea" id="RHEA:31227"/>
        <dbReference type="ChEBI" id="CHEBI:15378"/>
        <dbReference type="ChEBI" id="CHEBI:57705"/>
        <dbReference type="ChEBI" id="CHEBI:58223"/>
        <dbReference type="ChEBI" id="CHEBI:61387"/>
        <dbReference type="ChEBI" id="CHEBI:61388"/>
        <dbReference type="EC" id="2.4.1.227"/>
    </reaction>
</comment>
<organism evidence="13 14">
    <name type="scientific">Nocardioides scoriae</name>
    <dbReference type="NCBI Taxonomy" id="642780"/>
    <lineage>
        <taxon>Bacteria</taxon>
        <taxon>Bacillati</taxon>
        <taxon>Actinomycetota</taxon>
        <taxon>Actinomycetes</taxon>
        <taxon>Propionibacteriales</taxon>
        <taxon>Nocardioidaceae</taxon>
        <taxon>Nocardioides</taxon>
    </lineage>
</organism>
<dbReference type="Gene3D" id="3.40.50.2000">
    <property type="entry name" value="Glycogen Phosphorylase B"/>
    <property type="match status" value="2"/>
</dbReference>
<comment type="similarity">
    <text evidence="10">Belongs to the glycosyltransferase 28 family. MurG subfamily.</text>
</comment>
<dbReference type="PANTHER" id="PTHR21015:SF22">
    <property type="entry name" value="GLYCOSYLTRANSFERASE"/>
    <property type="match status" value="1"/>
</dbReference>
<comment type="function">
    <text evidence="10">Cell wall formation. Catalyzes the transfer of a GlcNAc subunit on undecaprenyl-pyrophosphoryl-MurNAc-pentapeptide (lipid intermediate I) to form undecaprenyl-pyrophosphoryl-MurNAc-(pentapeptide)GlcNAc (lipid intermediate II).</text>
</comment>
<evidence type="ECO:0000313" key="13">
    <source>
        <dbReference type="EMBL" id="SDR70531.1"/>
    </source>
</evidence>
<dbReference type="HAMAP" id="MF_00033">
    <property type="entry name" value="MurG"/>
    <property type="match status" value="1"/>
</dbReference>
<comment type="pathway">
    <text evidence="10">Cell wall biogenesis; peptidoglycan biosynthesis.</text>
</comment>
<dbReference type="Proteomes" id="UP000198859">
    <property type="component" value="Chromosome I"/>
</dbReference>
<protein>
    <recommendedName>
        <fullName evidence="10">UDP-N-acetylglucosamine--N-acetylmuramyl-(pentapeptide) pyrophosphoryl-undecaprenol N-acetylglucosamine transferase</fullName>
        <ecNumber evidence="10">2.4.1.227</ecNumber>
    </recommendedName>
    <alternativeName>
        <fullName evidence="10">Undecaprenyl-PP-MurNAc-pentapeptide-UDPGlcNAc GlcNAc transferase</fullName>
    </alternativeName>
</protein>
<evidence type="ECO:0000256" key="3">
    <source>
        <dbReference type="ARBA" id="ARBA00022676"/>
    </source>
</evidence>
<keyword evidence="1 10" id="KW-1003">Cell membrane</keyword>
<dbReference type="GO" id="GO:0071555">
    <property type="term" value="P:cell wall organization"/>
    <property type="evidence" value="ECO:0007669"/>
    <property type="project" value="UniProtKB-KW"/>
</dbReference>
<feature type="domain" description="Glycosyl transferase family 28 C-terminal" evidence="12">
    <location>
        <begin position="195"/>
        <end position="344"/>
    </location>
</feature>
<dbReference type="GO" id="GO:0008360">
    <property type="term" value="P:regulation of cell shape"/>
    <property type="evidence" value="ECO:0007669"/>
    <property type="project" value="UniProtKB-KW"/>
</dbReference>
<dbReference type="STRING" id="642780.SAMN04488570_0087"/>
<keyword evidence="8 10" id="KW-0131">Cell cycle</keyword>
<dbReference type="PANTHER" id="PTHR21015">
    <property type="entry name" value="UDP-N-ACETYLGLUCOSAMINE--N-ACETYLMURAMYL-(PENTAPEPTIDE) PYROPHOSPHORYL-UNDECAPRENOL N-ACETYLGLUCOSAMINE TRANSFERASE 1"/>
    <property type="match status" value="1"/>
</dbReference>
<keyword evidence="9 10" id="KW-0961">Cell wall biogenesis/degradation</keyword>